<evidence type="ECO:0000313" key="1">
    <source>
        <dbReference type="EMBL" id="EEG32584.1"/>
    </source>
</evidence>
<comment type="caution">
    <text evidence="1">The sequence shown here is derived from an EMBL/GenBank/DDBJ whole genome shotgun (WGS) entry which is preliminary data.</text>
</comment>
<dbReference type="Proteomes" id="UP000004457">
    <property type="component" value="Unassembled WGS sequence"/>
</dbReference>
<accession>C0EQP2</accession>
<protein>
    <submittedName>
        <fullName evidence="1">Uncharacterized protein</fullName>
    </submittedName>
</protein>
<reference evidence="1 2" key="1">
    <citation type="submission" date="2009-01" db="EMBL/GenBank/DDBJ databases">
        <authorList>
            <person name="Fulton L."/>
            <person name="Clifton S."/>
            <person name="Chinwalla A.T."/>
            <person name="Mitreva M."/>
            <person name="Sodergren E."/>
            <person name="Weinstock G."/>
            <person name="Clifton S."/>
            <person name="Dooling D.J."/>
            <person name="Fulton B."/>
            <person name="Minx P."/>
            <person name="Pepin K.H."/>
            <person name="Johnson M."/>
            <person name="Bhonagiri V."/>
            <person name="Nash W.E."/>
            <person name="Mardis E.R."/>
            <person name="Wilson R.K."/>
        </authorList>
    </citation>
    <scope>NUCLEOTIDE SEQUENCE [LARGE SCALE GENOMIC DNA]</scope>
    <source>
        <strain evidence="1 2">NRL30031/H210</strain>
    </source>
</reference>
<evidence type="ECO:0000313" key="2">
    <source>
        <dbReference type="Proteomes" id="UP000004457"/>
    </source>
</evidence>
<dbReference type="EMBL" id="ACEN01000102">
    <property type="protein sequence ID" value="EEG32584.1"/>
    <property type="molecule type" value="Genomic_DNA"/>
</dbReference>
<name>C0EQP2_NEIFL</name>
<gene>
    <name evidence="1" type="ORF">NEIFLAOT_02286</name>
</gene>
<dbReference type="AlphaFoldDB" id="C0EQP2"/>
<organism evidence="1 2">
    <name type="scientific">Neisseria flavescens NRL30031/H210</name>
    <dbReference type="NCBI Taxonomy" id="546264"/>
    <lineage>
        <taxon>Bacteria</taxon>
        <taxon>Pseudomonadati</taxon>
        <taxon>Pseudomonadota</taxon>
        <taxon>Betaproteobacteria</taxon>
        <taxon>Neisseriales</taxon>
        <taxon>Neisseriaceae</taxon>
        <taxon>Neisseria</taxon>
    </lineage>
</organism>
<keyword evidence="2" id="KW-1185">Reference proteome</keyword>
<sequence length="352" mass="38385">MEAEHGYAADNVGKTAFRQQSAAVVDKGTLQFFQIIQKLLCRSIRLEKAEFAAHTQTERARFAHSARHNVGDGAAVGFFGAGDFFVGRFVGQRRYIAVDFDAADGERQFAVEFVEFAAIEAEHGIGVAAEGKAQGFGRNKRIAVAVAADPAADFEDVRNADARIGRLKVVFHLAVELGQGFKKAHREDGHAVVDFVVDAEFVAARFAGLPQAQKHGVDFAAQPCQRIGIGAAFALRQQRADAAVEIQDGLALHFGRVRGQNGSNGRIVQLPLHRFAVGFPRFEPADGFRQAAFRAAVSGFFVDLAAAFVVHVFGDVQNLCEQPAGKRQVVGLPFVQLRQYFFNQCRAVVRNR</sequence>
<proteinExistence type="predicted"/>